<evidence type="ECO:0000259" key="1">
    <source>
        <dbReference type="SMART" id="SM00382"/>
    </source>
</evidence>
<evidence type="ECO:0000313" key="3">
    <source>
        <dbReference type="Proteomes" id="UP000008544"/>
    </source>
</evidence>
<reference evidence="3" key="1">
    <citation type="submission" date="2007-10" db="EMBL/GenBank/DDBJ databases">
        <title>Complete sequence of chromosome of Desulforudis audaxviator MP104C.</title>
        <authorList>
            <person name="Copeland A."/>
            <person name="Lucas S."/>
            <person name="Lapidus A."/>
            <person name="Barry K."/>
            <person name="Glavina del Rio T."/>
            <person name="Dalin E."/>
            <person name="Tice H."/>
            <person name="Bruce D."/>
            <person name="Pitluck S."/>
            <person name="Lowry S.R."/>
            <person name="Larimer F."/>
            <person name="Land M.L."/>
            <person name="Hauser L."/>
            <person name="Kyrpides N."/>
            <person name="Ivanova N.N."/>
            <person name="Richardson P."/>
        </authorList>
    </citation>
    <scope>NUCLEOTIDE SEQUENCE [LARGE SCALE GENOMIC DNA]</scope>
    <source>
        <strain evidence="3">MP104C</strain>
    </source>
</reference>
<gene>
    <name evidence="2" type="ordered locus">Daud_0893</name>
</gene>
<dbReference type="SUPFAM" id="SSF52540">
    <property type="entry name" value="P-loop containing nucleoside triphosphate hydrolases"/>
    <property type="match status" value="1"/>
</dbReference>
<dbReference type="Gene3D" id="3.40.50.300">
    <property type="entry name" value="P-loop containing nucleotide triphosphate hydrolases"/>
    <property type="match status" value="1"/>
</dbReference>
<organism evidence="2 3">
    <name type="scientific">Desulforudis audaxviator (strain MP104C)</name>
    <dbReference type="NCBI Taxonomy" id="477974"/>
    <lineage>
        <taxon>Bacteria</taxon>
        <taxon>Bacillati</taxon>
        <taxon>Bacillota</taxon>
        <taxon>Clostridia</taxon>
        <taxon>Thermoanaerobacterales</taxon>
        <taxon>Candidatus Desulforudaceae</taxon>
        <taxon>Candidatus Desulforudis</taxon>
    </lineage>
</organism>
<dbReference type="GO" id="GO:0005524">
    <property type="term" value="F:ATP binding"/>
    <property type="evidence" value="ECO:0007669"/>
    <property type="project" value="UniProtKB-KW"/>
</dbReference>
<dbReference type="InterPro" id="IPR027417">
    <property type="entry name" value="P-loop_NTPase"/>
</dbReference>
<dbReference type="PANTHER" id="PTHR30050">
    <property type="entry name" value="CHROMOSOMAL REPLICATION INITIATOR PROTEIN DNAA"/>
    <property type="match status" value="1"/>
</dbReference>
<keyword evidence="2" id="KW-0067">ATP-binding</keyword>
<proteinExistence type="predicted"/>
<dbReference type="PANTHER" id="PTHR30050:SF4">
    <property type="entry name" value="ATP-BINDING PROTEIN RV3427C IN INSERTION SEQUENCE-RELATED"/>
    <property type="match status" value="1"/>
</dbReference>
<dbReference type="CDD" id="cd00009">
    <property type="entry name" value="AAA"/>
    <property type="match status" value="1"/>
</dbReference>
<sequence>MPGCNVCGDRGIYIVAGTAVPCNCMRQRALGNRLKTAQLTESMRRQTFARFQLHYYSQEQADGGRSYREIAQLALGAAHAFVERVKAGPTAEGLLFTGRVGTGKTFLACCIANALLEAGVQVLFLVVPDYLDRIRSTYDLERPEYTELDLTEAAKWAPVLIMDDLGAHHYTEWGRQKLYSLVNHRLNHQLPLVVTTNVSLEDLEEYLGERTTSRLFQMCRPYRLLTDVDIRISRRLGPETA</sequence>
<dbReference type="Pfam" id="PF01695">
    <property type="entry name" value="IstB_IS21"/>
    <property type="match status" value="1"/>
</dbReference>
<keyword evidence="2" id="KW-0547">Nucleotide-binding</keyword>
<dbReference type="GO" id="GO:0006260">
    <property type="term" value="P:DNA replication"/>
    <property type="evidence" value="ECO:0007669"/>
    <property type="project" value="TreeGrafter"/>
</dbReference>
<dbReference type="InterPro" id="IPR002611">
    <property type="entry name" value="IstB_ATP-bd"/>
</dbReference>
<dbReference type="eggNOG" id="COG1484">
    <property type="taxonomic scope" value="Bacteria"/>
</dbReference>
<dbReference type="OrthoDB" id="9776217at2"/>
<dbReference type="Proteomes" id="UP000008544">
    <property type="component" value="Chromosome"/>
</dbReference>
<dbReference type="STRING" id="477974.Daud_0893"/>
<dbReference type="RefSeq" id="WP_012301992.1">
    <property type="nucleotide sequence ID" value="NC_010424.1"/>
</dbReference>
<dbReference type="InterPro" id="IPR003593">
    <property type="entry name" value="AAA+_ATPase"/>
</dbReference>
<dbReference type="KEGG" id="dau:Daud_0893"/>
<name>B1I351_DESAP</name>
<accession>B1I351</accession>
<dbReference type="HOGENOM" id="CLU_062999_3_2_9"/>
<protein>
    <submittedName>
        <fullName evidence="2">IstB domain protein ATP-binding protein</fullName>
    </submittedName>
</protein>
<keyword evidence="3" id="KW-1185">Reference proteome</keyword>
<reference evidence="2 3" key="2">
    <citation type="journal article" date="2008" name="Science">
        <title>Environmental genomics reveals a single-species ecosystem deep within Earth.</title>
        <authorList>
            <person name="Chivian D."/>
            <person name="Brodie E.L."/>
            <person name="Alm E.J."/>
            <person name="Culley D.E."/>
            <person name="Dehal P.S."/>
            <person name="Desantis T.Z."/>
            <person name="Gihring T.M."/>
            <person name="Lapidus A."/>
            <person name="Lin L.H."/>
            <person name="Lowry S.R."/>
            <person name="Moser D.P."/>
            <person name="Richardson P.M."/>
            <person name="Southam G."/>
            <person name="Wanger G."/>
            <person name="Pratt L.M."/>
            <person name="Andersen G.L."/>
            <person name="Hazen T.C."/>
            <person name="Brockman F.J."/>
            <person name="Arkin A.P."/>
            <person name="Onstott T.C."/>
        </authorList>
    </citation>
    <scope>NUCLEOTIDE SEQUENCE [LARGE SCALE GENOMIC DNA]</scope>
    <source>
        <strain evidence="2 3">MP104C</strain>
    </source>
</reference>
<feature type="domain" description="AAA+ ATPase" evidence="1">
    <location>
        <begin position="90"/>
        <end position="225"/>
    </location>
</feature>
<dbReference type="EMBL" id="CP000860">
    <property type="protein sequence ID" value="ACA59406.1"/>
    <property type="molecule type" value="Genomic_DNA"/>
</dbReference>
<evidence type="ECO:0000313" key="2">
    <source>
        <dbReference type="EMBL" id="ACA59406.1"/>
    </source>
</evidence>
<dbReference type="AlphaFoldDB" id="B1I351"/>
<dbReference type="SMART" id="SM00382">
    <property type="entry name" value="AAA"/>
    <property type="match status" value="1"/>
</dbReference>